<dbReference type="EMBL" id="ABMABF030000011">
    <property type="protein sequence ID" value="EMJ5135404.1"/>
    <property type="molecule type" value="Genomic_DNA"/>
</dbReference>
<evidence type="ECO:0000256" key="2">
    <source>
        <dbReference type="ARBA" id="ARBA00022475"/>
    </source>
</evidence>
<organism evidence="9">
    <name type="scientific">Providencia stuartii</name>
    <dbReference type="NCBI Taxonomy" id="588"/>
    <lineage>
        <taxon>Bacteria</taxon>
        <taxon>Pseudomonadati</taxon>
        <taxon>Pseudomonadota</taxon>
        <taxon>Gammaproteobacteria</taxon>
        <taxon>Enterobacterales</taxon>
        <taxon>Morganellaceae</taxon>
        <taxon>Providencia</taxon>
    </lineage>
</organism>
<gene>
    <name evidence="9" type="ORF">RG298_003156</name>
</gene>
<evidence type="ECO:0000256" key="6">
    <source>
        <dbReference type="ARBA" id="ARBA00022989"/>
    </source>
</evidence>
<comment type="similarity">
    <text evidence="8">Belongs to the hok/gef family.</text>
</comment>
<protein>
    <submittedName>
        <fullName evidence="9">Type I toxin-antitoxin system Hok family toxin</fullName>
    </submittedName>
</protein>
<keyword evidence="5" id="KW-0812">Transmembrane</keyword>
<keyword evidence="2" id="KW-1003">Cell membrane</keyword>
<dbReference type="InterPro" id="IPR000021">
    <property type="entry name" value="Hok/gef_toxin"/>
</dbReference>
<comment type="caution">
    <text evidence="9">The sequence shown here is derived from an EMBL/GenBank/DDBJ whole genome shotgun (WGS) entry which is preliminary data.</text>
</comment>
<proteinExistence type="inferred from homology"/>
<dbReference type="PRINTS" id="PR00281">
    <property type="entry name" value="HOKGEFTOXIC"/>
</dbReference>
<keyword evidence="7" id="KW-0472">Membrane</keyword>
<accession>A0AAI9DE20</accession>
<sequence length="48" mass="5403">MTKYAFMVILTVCITVLCLSSMLRDKLCSLHITSGHTVVQATLDYEPR</sequence>
<comment type="subcellular location">
    <subcellularLocation>
        <location evidence="1 8">Cell inner membrane</location>
        <topology evidence="1 8">Single-pass membrane protein</topology>
    </subcellularLocation>
</comment>
<evidence type="ECO:0000256" key="5">
    <source>
        <dbReference type="ARBA" id="ARBA00022692"/>
    </source>
</evidence>
<dbReference type="AlphaFoldDB" id="A0AAI9DE20"/>
<keyword evidence="4" id="KW-1277">Toxin-antitoxin system</keyword>
<name>A0AAI9DE20_PROST</name>
<evidence type="ECO:0000256" key="7">
    <source>
        <dbReference type="ARBA" id="ARBA00023136"/>
    </source>
</evidence>
<keyword evidence="3" id="KW-0997">Cell inner membrane</keyword>
<dbReference type="RefSeq" id="WP_081335854.1">
    <property type="nucleotide sequence ID" value="NZ_CANMXG010000007.1"/>
</dbReference>
<evidence type="ECO:0000256" key="8">
    <source>
        <dbReference type="RuleBase" id="RU221113"/>
    </source>
</evidence>
<dbReference type="GO" id="GO:0005886">
    <property type="term" value="C:plasma membrane"/>
    <property type="evidence" value="ECO:0007669"/>
    <property type="project" value="UniProtKB-SubCell"/>
</dbReference>
<evidence type="ECO:0000313" key="9">
    <source>
        <dbReference type="EMBL" id="EMJ5135404.1"/>
    </source>
</evidence>
<reference evidence="9" key="1">
    <citation type="submission" date="2024-02" db="EMBL/GenBank/DDBJ databases">
        <authorList>
            <consortium name="Clinical and Environmental Microbiology Branch: Whole genome sequencing antimicrobial resistance pathogens in the healthcare setting"/>
        </authorList>
    </citation>
    <scope>NUCLEOTIDE SEQUENCE</scope>
    <source>
        <strain evidence="9">2021GO-0154</strain>
    </source>
</reference>
<evidence type="ECO:0000256" key="1">
    <source>
        <dbReference type="ARBA" id="ARBA00004377"/>
    </source>
</evidence>
<evidence type="ECO:0000256" key="4">
    <source>
        <dbReference type="ARBA" id="ARBA00022649"/>
    </source>
</evidence>
<dbReference type="Pfam" id="PF01848">
    <property type="entry name" value="HOK_GEF"/>
    <property type="match status" value="1"/>
</dbReference>
<evidence type="ECO:0000256" key="3">
    <source>
        <dbReference type="ARBA" id="ARBA00022519"/>
    </source>
</evidence>
<keyword evidence="6" id="KW-1133">Transmembrane helix</keyword>